<dbReference type="EMBL" id="CP022753">
    <property type="protein sequence ID" value="ASU82448.1"/>
    <property type="molecule type" value="Genomic_DNA"/>
</dbReference>
<dbReference type="KEGG" id="ngv:CDO52_06280"/>
<evidence type="ECO:0000256" key="1">
    <source>
        <dbReference type="SAM" id="MobiDB-lite"/>
    </source>
</evidence>
<evidence type="ECO:0000313" key="4">
    <source>
        <dbReference type="Proteomes" id="UP000215005"/>
    </source>
</evidence>
<feature type="transmembrane region" description="Helical" evidence="2">
    <location>
        <begin position="165"/>
        <end position="184"/>
    </location>
</feature>
<feature type="compositionally biased region" description="Basic and acidic residues" evidence="1">
    <location>
        <begin position="9"/>
        <end position="25"/>
    </location>
</feature>
<dbReference type="SUPFAM" id="SSF103473">
    <property type="entry name" value="MFS general substrate transporter"/>
    <property type="match status" value="1"/>
</dbReference>
<proteinExistence type="predicted"/>
<dbReference type="OrthoDB" id="3431095at2"/>
<keyword evidence="2" id="KW-0472">Membrane</keyword>
<accession>A0A223S2V6</accession>
<feature type="transmembrane region" description="Helical" evidence="2">
    <location>
        <begin position="85"/>
        <end position="103"/>
    </location>
</feature>
<organism evidence="3 4">
    <name type="scientific">Nocardiopsis gilva YIM 90087</name>
    <dbReference type="NCBI Taxonomy" id="1235441"/>
    <lineage>
        <taxon>Bacteria</taxon>
        <taxon>Bacillati</taxon>
        <taxon>Actinomycetota</taxon>
        <taxon>Actinomycetes</taxon>
        <taxon>Streptosporangiales</taxon>
        <taxon>Nocardiopsidaceae</taxon>
        <taxon>Nocardiopsis</taxon>
    </lineage>
</organism>
<reference evidence="3 4" key="1">
    <citation type="submission" date="2017-08" db="EMBL/GenBank/DDBJ databases">
        <title>The complete genome sequence of Nocardiopsis gilva YIM 90087.</title>
        <authorList>
            <person name="Yin M."/>
            <person name="Tang S."/>
        </authorList>
    </citation>
    <scope>NUCLEOTIDE SEQUENCE [LARGE SCALE GENOMIC DNA]</scope>
    <source>
        <strain evidence="3 4">YIM 90087</strain>
    </source>
</reference>
<evidence type="ECO:0000256" key="2">
    <source>
        <dbReference type="SAM" id="Phobius"/>
    </source>
</evidence>
<keyword evidence="2" id="KW-1133">Transmembrane helix</keyword>
<feature type="transmembrane region" description="Helical" evidence="2">
    <location>
        <begin position="140"/>
        <end position="159"/>
    </location>
</feature>
<name>A0A223S2V6_9ACTN</name>
<evidence type="ECO:0000313" key="3">
    <source>
        <dbReference type="EMBL" id="ASU82448.1"/>
    </source>
</evidence>
<dbReference type="InterPro" id="IPR036259">
    <property type="entry name" value="MFS_trans_sf"/>
</dbReference>
<keyword evidence="2" id="KW-0812">Transmembrane</keyword>
<sequence>MPGFPDDPTPDHPPRTPGPRGREYPQGEAAGGYHLPEEPAEPTQPLDRVEAEEDEPPVAAERFRRETPARRKAIPVEPTRHHWRLVTATVLFVMFLGSWADYIEEVTRAYWHLTFWGLIGVAAVVTAYRERRNDWEPTPRWPWVAAALGGSLAAELLIATVGSPMVMIGSVIVLGLGLFLVLMFG</sequence>
<dbReference type="RefSeq" id="WP_094932256.1">
    <property type="nucleotide sequence ID" value="NZ_CP022753.1"/>
</dbReference>
<feature type="region of interest" description="Disordered" evidence="1">
    <location>
        <begin position="1"/>
        <end position="70"/>
    </location>
</feature>
<feature type="transmembrane region" description="Helical" evidence="2">
    <location>
        <begin position="109"/>
        <end position="128"/>
    </location>
</feature>
<dbReference type="AlphaFoldDB" id="A0A223S2V6"/>
<protein>
    <submittedName>
        <fullName evidence="3">Uncharacterized protein</fullName>
    </submittedName>
</protein>
<gene>
    <name evidence="3" type="ORF">CDO52_06280</name>
</gene>
<dbReference type="Proteomes" id="UP000215005">
    <property type="component" value="Chromosome"/>
</dbReference>
<keyword evidence="4" id="KW-1185">Reference proteome</keyword>